<evidence type="ECO:0000313" key="2">
    <source>
        <dbReference type="EMBL" id="MBK1711573.1"/>
    </source>
</evidence>
<sequence length="104" mass="11615">MNRQLHGAAAAGHAQPPIESPHSRVDGARAERELGGDLLARQPGLEIHQQRAVLLIQAGEREHILVRLLDPPLVQFERHGARLQAQRRKGRVVVKVARRRRAQA</sequence>
<feature type="compositionally biased region" description="Low complexity" evidence="1">
    <location>
        <begin position="1"/>
        <end position="14"/>
    </location>
</feature>
<name>A0ABS1DQ37_RUBGE</name>
<protein>
    <submittedName>
        <fullName evidence="2">Uncharacterized protein</fullName>
    </submittedName>
</protein>
<reference evidence="2" key="1">
    <citation type="submission" date="2017-08" db="EMBL/GenBank/DDBJ databases">
        <authorList>
            <person name="Imhoff J.F."/>
            <person name="Rahn T."/>
            <person name="Kuenzel S."/>
            <person name="Neulinger S.C."/>
        </authorList>
    </citation>
    <scope>NUCLEOTIDE SEQUENCE</scope>
    <source>
        <strain evidence="2">IM 151</strain>
    </source>
</reference>
<keyword evidence="3" id="KW-1185">Reference proteome</keyword>
<reference evidence="2" key="2">
    <citation type="journal article" date="2020" name="Microorganisms">
        <title>Osmotic Adaptation and Compatible Solute Biosynthesis of Phototrophic Bacteria as Revealed from Genome Analyses.</title>
        <authorList>
            <person name="Imhoff J.F."/>
            <person name="Rahn T."/>
            <person name="Kunzel S."/>
            <person name="Keller A."/>
            <person name="Neulinger S.C."/>
        </authorList>
    </citation>
    <scope>NUCLEOTIDE SEQUENCE</scope>
    <source>
        <strain evidence="2">IM 151</strain>
    </source>
</reference>
<gene>
    <name evidence="2" type="ORF">CKO43_02115</name>
</gene>
<feature type="region of interest" description="Disordered" evidence="1">
    <location>
        <begin position="1"/>
        <end position="26"/>
    </location>
</feature>
<proteinExistence type="predicted"/>
<dbReference type="EMBL" id="NRRU01000004">
    <property type="protein sequence ID" value="MBK1711573.1"/>
    <property type="molecule type" value="Genomic_DNA"/>
</dbReference>
<organism evidence="2 3">
    <name type="scientific">Rubrivivax gelatinosus</name>
    <name type="common">Rhodocyclus gelatinosus</name>
    <name type="synonym">Rhodopseudomonas gelatinosa</name>
    <dbReference type="NCBI Taxonomy" id="28068"/>
    <lineage>
        <taxon>Bacteria</taxon>
        <taxon>Pseudomonadati</taxon>
        <taxon>Pseudomonadota</taxon>
        <taxon>Betaproteobacteria</taxon>
        <taxon>Burkholderiales</taxon>
        <taxon>Sphaerotilaceae</taxon>
        <taxon>Rubrivivax</taxon>
    </lineage>
</organism>
<accession>A0ABS1DQ37</accession>
<comment type="caution">
    <text evidence="2">The sequence shown here is derived from an EMBL/GenBank/DDBJ whole genome shotgun (WGS) entry which is preliminary data.</text>
</comment>
<dbReference type="Proteomes" id="UP001041814">
    <property type="component" value="Unassembled WGS sequence"/>
</dbReference>
<evidence type="ECO:0000256" key="1">
    <source>
        <dbReference type="SAM" id="MobiDB-lite"/>
    </source>
</evidence>
<evidence type="ECO:0000313" key="3">
    <source>
        <dbReference type="Proteomes" id="UP001041814"/>
    </source>
</evidence>